<dbReference type="AlphaFoldDB" id="A0A5M3WE16"/>
<dbReference type="Proteomes" id="UP000331127">
    <property type="component" value="Unassembled WGS sequence"/>
</dbReference>
<gene>
    <name evidence="1" type="ORF">Amac_009200</name>
</gene>
<reference evidence="1 2" key="1">
    <citation type="submission" date="2019-10" db="EMBL/GenBank/DDBJ databases">
        <title>Whole genome shotgun sequence of Acrocarpospora macrocephala NBRC 16266.</title>
        <authorList>
            <person name="Ichikawa N."/>
            <person name="Kimura A."/>
            <person name="Kitahashi Y."/>
            <person name="Komaki H."/>
            <person name="Oguchi A."/>
        </authorList>
    </citation>
    <scope>NUCLEOTIDE SEQUENCE [LARGE SCALE GENOMIC DNA]</scope>
    <source>
        <strain evidence="1 2">NBRC 16266</strain>
    </source>
</reference>
<accession>A0A5M3WE16</accession>
<evidence type="ECO:0008006" key="3">
    <source>
        <dbReference type="Google" id="ProtNLM"/>
    </source>
</evidence>
<dbReference type="SUPFAM" id="SSF109854">
    <property type="entry name" value="DinB/YfiT-like putative metalloenzymes"/>
    <property type="match status" value="1"/>
</dbReference>
<dbReference type="Gene3D" id="1.20.120.450">
    <property type="entry name" value="dinb family like domain"/>
    <property type="match status" value="1"/>
</dbReference>
<dbReference type="EMBL" id="BLAE01000006">
    <property type="protein sequence ID" value="GES07325.1"/>
    <property type="molecule type" value="Genomic_DNA"/>
</dbReference>
<comment type="caution">
    <text evidence="1">The sequence shown here is derived from an EMBL/GenBank/DDBJ whole genome shotgun (WGS) entry which is preliminary data.</text>
</comment>
<keyword evidence="2" id="KW-1185">Reference proteome</keyword>
<sequence length="210" mass="22859">MPNIVSPLAFPTGMLFPLGDDEGRIRERSTIVSTSALPMEEAARRIRVDRGLLLEELAQRSEEDLVAGYSVAGGPLGDFCESLRDLVAHVLMWDEINLAVLTEARLGRAHWSLRSVWETREAGQMLNKSGVAAGRDLPVGLLTDRYSAVQEALLAELRSYDEDGWRAPTGLGHSQAPSVGSLAQYVMSVPNVAPYWHAAVHLGRLTAVEG</sequence>
<evidence type="ECO:0000313" key="1">
    <source>
        <dbReference type="EMBL" id="GES07325.1"/>
    </source>
</evidence>
<name>A0A5M3WE16_9ACTN</name>
<protein>
    <recommendedName>
        <fullName evidence="3">DinB-like domain-containing protein</fullName>
    </recommendedName>
</protein>
<proteinExistence type="predicted"/>
<organism evidence="1 2">
    <name type="scientific">Acrocarpospora macrocephala</name>
    <dbReference type="NCBI Taxonomy" id="150177"/>
    <lineage>
        <taxon>Bacteria</taxon>
        <taxon>Bacillati</taxon>
        <taxon>Actinomycetota</taxon>
        <taxon>Actinomycetes</taxon>
        <taxon>Streptosporangiales</taxon>
        <taxon>Streptosporangiaceae</taxon>
        <taxon>Acrocarpospora</taxon>
    </lineage>
</organism>
<dbReference type="InterPro" id="IPR034660">
    <property type="entry name" value="DinB/YfiT-like"/>
</dbReference>
<evidence type="ECO:0000313" key="2">
    <source>
        <dbReference type="Proteomes" id="UP000331127"/>
    </source>
</evidence>